<evidence type="ECO:0000313" key="3">
    <source>
        <dbReference type="Proteomes" id="UP000004386"/>
    </source>
</evidence>
<dbReference type="AlphaFoldDB" id="C4WNV5"/>
<dbReference type="RefSeq" id="WP_006469372.1">
    <property type="nucleotide sequence ID" value="NZ_ACQA01000002.1"/>
</dbReference>
<proteinExistence type="predicted"/>
<evidence type="ECO:0000313" key="2">
    <source>
        <dbReference type="EMBL" id="EEQ94032.1"/>
    </source>
</evidence>
<reference evidence="2 3" key="1">
    <citation type="submission" date="2009-05" db="EMBL/GenBank/DDBJ databases">
        <authorList>
            <person name="Setubal J.C."/>
            <person name="Boyle S."/>
            <person name="Crasta O.R."/>
            <person name="Gillespie J.J."/>
            <person name="Kenyon R.W."/>
            <person name="Lu J."/>
            <person name="Mane S."/>
            <person name="Nagrani S."/>
            <person name="Shallom J.M."/>
            <person name="Shallom S."/>
            <person name="Shukla M."/>
            <person name="Snyder E.E."/>
            <person name="Sobral B.W."/>
            <person name="Wattam A.R."/>
            <person name="Will R."/>
            <person name="Williams K."/>
            <person name="Yoo H."/>
            <person name="Munk C."/>
            <person name="Tapia R."/>
            <person name="Green L."/>
            <person name="Rogers Y."/>
            <person name="Detter J.C."/>
            <person name="Bruce D."/>
            <person name="Brettin T.S."/>
            <person name="Tsolis R."/>
        </authorList>
    </citation>
    <scope>NUCLEOTIDE SEQUENCE [LARGE SCALE GENOMIC DNA]</scope>
    <source>
        <strain evidence="2 3">LMG 3301</strain>
    </source>
</reference>
<dbReference type="Pfam" id="PF03797">
    <property type="entry name" value="Autotransporter"/>
    <property type="match status" value="1"/>
</dbReference>
<accession>C4WNV5</accession>
<dbReference type="EMBL" id="ACQA01000002">
    <property type="protein sequence ID" value="EEQ94032.1"/>
    <property type="molecule type" value="Genomic_DNA"/>
</dbReference>
<dbReference type="SUPFAM" id="SSF103515">
    <property type="entry name" value="Autotransporter"/>
    <property type="match status" value="1"/>
</dbReference>
<dbReference type="InterPro" id="IPR036709">
    <property type="entry name" value="Autotransporte_beta_dom_sf"/>
</dbReference>
<organism evidence="2 3">
    <name type="scientific">Brucella intermedia LMG 3301</name>
    <dbReference type="NCBI Taxonomy" id="641118"/>
    <lineage>
        <taxon>Bacteria</taxon>
        <taxon>Pseudomonadati</taxon>
        <taxon>Pseudomonadota</taxon>
        <taxon>Alphaproteobacteria</taxon>
        <taxon>Hyphomicrobiales</taxon>
        <taxon>Brucellaceae</taxon>
        <taxon>Brucella/Ochrobactrum group</taxon>
        <taxon>Brucella</taxon>
    </lineage>
</organism>
<evidence type="ECO:0000259" key="1">
    <source>
        <dbReference type="Pfam" id="PF03797"/>
    </source>
</evidence>
<comment type="caution">
    <text evidence="2">The sequence shown here is derived from an EMBL/GenBank/DDBJ whole genome shotgun (WGS) entry which is preliminary data.</text>
</comment>
<dbReference type="HOGENOM" id="CLU_2118554_0_0_5"/>
<protein>
    <submittedName>
        <fullName evidence="2">Autotransporting virulence factor family member</fullName>
    </submittedName>
</protein>
<dbReference type="InterPro" id="IPR006315">
    <property type="entry name" value="OM_autotransptr_brl_dom"/>
</dbReference>
<dbReference type="GO" id="GO:0019867">
    <property type="term" value="C:outer membrane"/>
    <property type="evidence" value="ECO:0007669"/>
    <property type="project" value="InterPro"/>
</dbReference>
<sequence>MAGHARSWGEMRARNIYGNSIEIGNLDVDAYSLGAYWTHSWEDEAYFDAIVMHSWLRIDTESVADYSSCLHGMNGWSLEADKKFSISEKWVIEPQAQIYWQYQQPIFRHHWSVV</sequence>
<gene>
    <name evidence="2" type="ORF">OINT_2001233</name>
</gene>
<dbReference type="Gene3D" id="2.40.128.130">
    <property type="entry name" value="Autotransporter beta-domain"/>
    <property type="match status" value="1"/>
</dbReference>
<name>C4WNV5_9HYPH</name>
<dbReference type="GeneID" id="57304302"/>
<dbReference type="InterPro" id="IPR005546">
    <property type="entry name" value="Autotransporte_beta"/>
</dbReference>
<feature type="domain" description="Autotransporter" evidence="1">
    <location>
        <begin position="23"/>
        <end position="103"/>
    </location>
</feature>
<dbReference type="Proteomes" id="UP000004386">
    <property type="component" value="Unassembled WGS sequence"/>
</dbReference>
<dbReference type="NCBIfam" id="TIGR01414">
    <property type="entry name" value="autotrans_barl"/>
    <property type="match status" value="1"/>
</dbReference>